<dbReference type="RefSeq" id="WP_141823591.1">
    <property type="nucleotide sequence ID" value="NZ_BAAAQC010000012.1"/>
</dbReference>
<reference evidence="2 3" key="1">
    <citation type="submission" date="2019-06" db="EMBL/GenBank/DDBJ databases">
        <title>Sequencing the genomes of 1000 actinobacteria strains.</title>
        <authorList>
            <person name="Klenk H.-P."/>
        </authorList>
    </citation>
    <scope>NUCLEOTIDE SEQUENCE [LARGE SCALE GENOMIC DNA]</scope>
    <source>
        <strain evidence="2 3">DSM 21776</strain>
    </source>
</reference>
<dbReference type="OrthoDB" id="129709at2"/>
<dbReference type="InterPro" id="IPR000086">
    <property type="entry name" value="NUDIX_hydrolase_dom"/>
</dbReference>
<dbReference type="SUPFAM" id="SSF55811">
    <property type="entry name" value="Nudix"/>
    <property type="match status" value="1"/>
</dbReference>
<accession>A0A543PS10</accession>
<dbReference type="PROSITE" id="PS51462">
    <property type="entry name" value="NUDIX"/>
    <property type="match status" value="1"/>
</dbReference>
<dbReference type="InterPro" id="IPR015797">
    <property type="entry name" value="NUDIX_hydrolase-like_dom_sf"/>
</dbReference>
<dbReference type="Pfam" id="PF00293">
    <property type="entry name" value="NUDIX"/>
    <property type="match status" value="1"/>
</dbReference>
<dbReference type="Proteomes" id="UP000320085">
    <property type="component" value="Unassembled WGS sequence"/>
</dbReference>
<dbReference type="CDD" id="cd03674">
    <property type="entry name" value="NUDIX_Hydrolase"/>
    <property type="match status" value="1"/>
</dbReference>
<organism evidence="2 3">
    <name type="scientific">Humibacillus xanthopallidus</name>
    <dbReference type="NCBI Taxonomy" id="412689"/>
    <lineage>
        <taxon>Bacteria</taxon>
        <taxon>Bacillati</taxon>
        <taxon>Actinomycetota</taxon>
        <taxon>Actinomycetes</taxon>
        <taxon>Micrococcales</taxon>
        <taxon>Intrasporangiaceae</taxon>
        <taxon>Humibacillus</taxon>
    </lineage>
</organism>
<dbReference type="AlphaFoldDB" id="A0A543PS10"/>
<gene>
    <name evidence="2" type="ORF">FHX52_3590</name>
</gene>
<evidence type="ECO:0000313" key="2">
    <source>
        <dbReference type="EMBL" id="TQN46859.1"/>
    </source>
</evidence>
<proteinExistence type="predicted"/>
<evidence type="ECO:0000313" key="3">
    <source>
        <dbReference type="Proteomes" id="UP000320085"/>
    </source>
</evidence>
<dbReference type="Gene3D" id="3.90.79.10">
    <property type="entry name" value="Nucleoside Triphosphate Pyrophosphohydrolase"/>
    <property type="match status" value="1"/>
</dbReference>
<evidence type="ECO:0000259" key="1">
    <source>
        <dbReference type="PROSITE" id="PS51462"/>
    </source>
</evidence>
<comment type="caution">
    <text evidence="2">The sequence shown here is derived from an EMBL/GenBank/DDBJ whole genome shotgun (WGS) entry which is preliminary data.</text>
</comment>
<feature type="domain" description="Nudix hydrolase" evidence="1">
    <location>
        <begin position="51"/>
        <end position="187"/>
    </location>
</feature>
<name>A0A543PS10_9MICO</name>
<protein>
    <submittedName>
        <fullName evidence="2">8-oxo-dGTP pyrophosphatase MutT (NUDIX family)</fullName>
    </submittedName>
</protein>
<dbReference type="EMBL" id="VFQF01000002">
    <property type="protein sequence ID" value="TQN46859.1"/>
    <property type="molecule type" value="Genomic_DNA"/>
</dbReference>
<sequence>MTAAAYLSLREDAVGRLTEWAAPSGEQEQLRRDYLCHLEEHPDAMARSGPPAHLTGSVIVLDESGEHVLLTHHPKARLWLQFGGHFEEQDATMRAGAAREAVEESGIDSLVVLPDIVDLSRHALAASFGRCREHLDVRYAAIAPAAAGHSVSEESLDVRWWPADRLPDGAPADLVPLIEGARRLNRR</sequence>